<evidence type="ECO:0000313" key="2">
    <source>
        <dbReference type="EMBL" id="ADP35981.1"/>
    </source>
</evidence>
<proteinExistence type="predicted"/>
<gene>
    <name evidence="2" type="ordered locus">BBPR_0904</name>
</gene>
<dbReference type="HOGENOM" id="CLU_3077229_0_0_11"/>
<evidence type="ECO:0000313" key="3">
    <source>
        <dbReference type="Proteomes" id="UP000002312"/>
    </source>
</evidence>
<feature type="chain" id="PRO_5039244311" evidence="1">
    <location>
        <begin position="25"/>
        <end position="52"/>
    </location>
</feature>
<reference evidence="2 3" key="1">
    <citation type="journal article" date="2010" name="Proc. Natl. Acad. Sci. U.S.A.">
        <title>Genome analysis of Bifidobacterium bifidum PRL2010 reveals metabolic pathways for host-derived glycan foraging.</title>
        <authorList>
            <person name="Turroni F."/>
            <person name="Bottacini F."/>
            <person name="Foroni E."/>
            <person name="Mulder I."/>
            <person name="Kim J.H."/>
            <person name="Zomer A."/>
            <person name="Sanchez B."/>
            <person name="Bidossi A."/>
            <person name="Ferrarini A."/>
            <person name="Giubellini V."/>
            <person name="Delledonne M."/>
            <person name="Henrissat B."/>
            <person name="Coutinho P."/>
            <person name="Oggioni M."/>
            <person name="Fitzgerald G.F."/>
            <person name="Mills D."/>
            <person name="Margolles A."/>
            <person name="Kelly D."/>
            <person name="van Sinderen D."/>
            <person name="Ventura M."/>
        </authorList>
    </citation>
    <scope>NUCLEOTIDE SEQUENCE [LARGE SCALE GENOMIC DNA]</scope>
    <source>
        <strain evidence="2 3">PRL2010</strain>
    </source>
</reference>
<dbReference type="KEGG" id="bbp:BBPR_0904"/>
<organism evidence="2 3">
    <name type="scientific">Bifidobacterium bifidum (strain PRL2010)</name>
    <dbReference type="NCBI Taxonomy" id="702459"/>
    <lineage>
        <taxon>Bacteria</taxon>
        <taxon>Bacillati</taxon>
        <taxon>Actinomycetota</taxon>
        <taxon>Actinomycetes</taxon>
        <taxon>Bifidobacteriales</taxon>
        <taxon>Bifidobacteriaceae</taxon>
        <taxon>Bifidobacterium</taxon>
    </lineage>
</organism>
<sequence length="52" mass="5187">MSKSRTLGVTSMLFAVISAMFASAGQPYGAAGFAVAAGLAGLFAGWRSDDGD</sequence>
<dbReference type="PATRIC" id="fig|702459.3.peg.933"/>
<feature type="signal peptide" evidence="1">
    <location>
        <begin position="1"/>
        <end position="24"/>
    </location>
</feature>
<dbReference type="AlphaFoldDB" id="A0A0H3EA29"/>
<dbReference type="EMBL" id="CP001840">
    <property type="protein sequence ID" value="ADP35981.1"/>
    <property type="molecule type" value="Genomic_DNA"/>
</dbReference>
<dbReference type="Proteomes" id="UP000002312">
    <property type="component" value="Chromosome"/>
</dbReference>
<evidence type="ECO:0000256" key="1">
    <source>
        <dbReference type="SAM" id="SignalP"/>
    </source>
</evidence>
<dbReference type="RefSeq" id="WP_013389869.1">
    <property type="nucleotide sequence ID" value="NC_014638.1"/>
</dbReference>
<name>A0A0H3EA29_BIFBP</name>
<keyword evidence="1" id="KW-0732">Signal</keyword>
<protein>
    <submittedName>
        <fullName evidence="2">Uncharacterized protein</fullName>
    </submittedName>
</protein>
<accession>A0A0H3EA29</accession>